<comment type="caution">
    <text evidence="1">The sequence shown here is derived from an EMBL/GenBank/DDBJ whole genome shotgun (WGS) entry which is preliminary data.</text>
</comment>
<sequence>MITLYFALYTLSCPKENVKIASAKEHVIWFVPARWQGGGVMRSTLNSFNRTLSLTALGKKGRIYFFRNQTSLLVGSCVGRRAASGRKQYIFNDCFWLWVQPVKPSFNIEKSPASFQLMRGFFDICGI</sequence>
<dbReference type="RefSeq" id="WP_263469671.1">
    <property type="nucleotide sequence ID" value="NZ_JAMSHA010000001.1"/>
</dbReference>
<keyword evidence="2" id="KW-1185">Reference proteome</keyword>
<protein>
    <submittedName>
        <fullName evidence="1">Uncharacterized protein</fullName>
    </submittedName>
</protein>
<proteinExistence type="predicted"/>
<dbReference type="EMBL" id="JAMSHA010000001">
    <property type="protein sequence ID" value="MCV2220594.1"/>
    <property type="molecule type" value="Genomic_DNA"/>
</dbReference>
<evidence type="ECO:0000313" key="2">
    <source>
        <dbReference type="Proteomes" id="UP001063475"/>
    </source>
</evidence>
<organism evidence="1 2">
    <name type="scientific">Pseudomonas mercuritolerans</name>
    <dbReference type="NCBI Taxonomy" id="2951809"/>
    <lineage>
        <taxon>Bacteria</taxon>
        <taxon>Pseudomonadati</taxon>
        <taxon>Pseudomonadota</taxon>
        <taxon>Gammaproteobacteria</taxon>
        <taxon>Pseudomonadales</taxon>
        <taxon>Pseudomonadaceae</taxon>
        <taxon>Pseudomonas</taxon>
    </lineage>
</organism>
<dbReference type="Proteomes" id="UP001063475">
    <property type="component" value="Unassembled WGS sequence"/>
</dbReference>
<gene>
    <name evidence="1" type="ORF">ND528_03325</name>
</gene>
<name>A0ABT2XPG3_9PSED</name>
<accession>A0ABT2XPG3</accession>
<evidence type="ECO:0000313" key="1">
    <source>
        <dbReference type="EMBL" id="MCV2220594.1"/>
    </source>
</evidence>
<reference evidence="1" key="1">
    <citation type="submission" date="2022-06" db="EMBL/GenBank/DDBJ databases">
        <title>De novo draft assembly of the Pseudomonas mercurotoleraris sp. nov., isolated from the plants rhizosphere.</title>
        <authorList>
            <person name="Robas M."/>
            <person name="Gonzalez D."/>
            <person name="Fernandez V.M."/>
            <person name="Luna L."/>
            <person name="Provanza A."/>
            <person name="Jimenez P.A."/>
        </authorList>
    </citation>
    <scope>NUCLEOTIDE SEQUENCE</scope>
    <source>
        <strain evidence="1">SAICEUPSM</strain>
    </source>
</reference>